<organism evidence="1">
    <name type="scientific">Kuenenia stuttgartiensis</name>
    <dbReference type="NCBI Taxonomy" id="174633"/>
    <lineage>
        <taxon>Bacteria</taxon>
        <taxon>Pseudomonadati</taxon>
        <taxon>Planctomycetota</taxon>
        <taxon>Candidatus Brocadiia</taxon>
        <taxon>Candidatus Brocadiales</taxon>
        <taxon>Candidatus Brocadiaceae</taxon>
        <taxon>Candidatus Kuenenia</taxon>
    </lineage>
</organism>
<evidence type="ECO:0000313" key="2">
    <source>
        <dbReference type="EMBL" id="QII12252.1"/>
    </source>
</evidence>
<sequence>MITAVTVERVFSIIRRMSCSTLFVTTSSFLTVIYPPSLKSQRGVCSSPAGYPCLSRGVRVFGDCLPKLSPYISIDYRLNPAGMTLTL</sequence>
<evidence type="ECO:0000313" key="3">
    <source>
        <dbReference type="Proteomes" id="UP000501926"/>
    </source>
</evidence>
<reference evidence="2 3" key="3">
    <citation type="submission" date="2020-02" db="EMBL/GenBank/DDBJ databases">
        <title>Newly sequenced genome of strain CSTR1 showed variability in Candidatus Kuenenia stuttgartiensis genomes.</title>
        <authorList>
            <person name="Ding C."/>
            <person name="Adrian L."/>
        </authorList>
    </citation>
    <scope>NUCLEOTIDE SEQUENCE [LARGE SCALE GENOMIC DNA]</scope>
    <source>
        <strain evidence="2 3">CSTR1</strain>
    </source>
</reference>
<dbReference type="AlphaFoldDB" id="Q1Q5Y3"/>
<proteinExistence type="predicted"/>
<evidence type="ECO:0000313" key="1">
    <source>
        <dbReference type="EMBL" id="CAJ75425.1"/>
    </source>
</evidence>
<dbReference type="EMBL" id="CP049055">
    <property type="protein sequence ID" value="QII12252.1"/>
    <property type="molecule type" value="Genomic_DNA"/>
</dbReference>
<gene>
    <name evidence="2" type="ORF">KsCSTR_28730</name>
    <name evidence="1" type="ORF">kuste4663</name>
</gene>
<reference evidence="1" key="2">
    <citation type="submission" date="2006-01" db="EMBL/GenBank/DDBJ databases">
        <authorList>
            <person name="Genoscope"/>
        </authorList>
    </citation>
    <scope>NUCLEOTIDE SEQUENCE</scope>
</reference>
<protein>
    <submittedName>
        <fullName evidence="1">Uncharacterized protein</fullName>
    </submittedName>
</protein>
<accession>Q1Q5Y3</accession>
<reference evidence="1" key="1">
    <citation type="journal article" date="2006" name="Nature">
        <title>Deciphering the evolution and metabolism of an anammox bacterium from a community genome.</title>
        <authorList>
            <person name="Strous M."/>
            <person name="Pelletier E."/>
            <person name="Mangenot S."/>
            <person name="Rattei T."/>
            <person name="Lehner A."/>
            <person name="Taylor M.W."/>
            <person name="Horn M."/>
            <person name="Daims H."/>
            <person name="Bartol-Mavel D."/>
            <person name="Wincker P."/>
            <person name="Barbe V."/>
            <person name="Fonknechten N."/>
            <person name="Vallenet D."/>
            <person name="Segurens B."/>
            <person name="Schenowitz-Truong C."/>
            <person name="Medigue C."/>
            <person name="Collingro A."/>
            <person name="Snel B."/>
            <person name="Dutilh B.E."/>
            <person name="OpDenCamp H.J.M."/>
            <person name="vanDerDrift C."/>
            <person name="Cirpus I."/>
            <person name="vanDePas-Schoonen K.T."/>
            <person name="Harhangi H.R."/>
            <person name="vanNiftrik L."/>
            <person name="Schmid M."/>
            <person name="Keltjens J."/>
            <person name="vanDeVossenberg J."/>
            <person name="Kartal B."/>
            <person name="Meier H."/>
            <person name="Frishman D."/>
            <person name="Huynen M.A."/>
            <person name="Mewes H."/>
            <person name="Weissenbach J."/>
            <person name="Jetten M.S.M."/>
            <person name="Wagner M."/>
            <person name="LePaslier D."/>
        </authorList>
    </citation>
    <scope>NUCLEOTIDE SEQUENCE</scope>
</reference>
<dbReference type="Proteomes" id="UP000501926">
    <property type="component" value="Chromosome"/>
</dbReference>
<dbReference type="EMBL" id="CT573071">
    <property type="protein sequence ID" value="CAJ75425.1"/>
    <property type="molecule type" value="Genomic_DNA"/>
</dbReference>
<name>Q1Q5Y3_KUEST</name>